<sequence>MSAPTSPSSLSKLVEVQEELGASDDDEYPIPELSSEYFGMAALDLRRKRQSAGLSALRMSRPPSYTNHAAVPMQSTLSLPAASRFTQGQTSRHPLSVSALRLALHGALSAKRYACSHLLALRFEDDDVTYWEDVRSMMALLTTTFSDASARLTEALDESETKRLKDERPSPSDSPSKITPSKSMQEMVGFAPMPNHLTRFATHVDAISTALDDARAHLEQCVASLRDPLKRDASADPFLDEDTSPIPPTESPVLQAYDRLRKELGFALRECERGREHLLHTIMPPSSNLAHLTDGEDEGDNVPSLVPDTATSDGGASAASSNQLAPTVLSVIEPDNGLGLNVAPDDATEHLLMSTSTQHLPPPGVEQVYEADSGIAGVFTREKSKMSREERIKLAKEKRRESSGTAFPSGQDSFVAPVRWAPEGEVVQELKDVIWKVSEKRRRMSEQVKASAGAAVSHATGVADAEGLSAPPLTEDVDAEADVVFSVTVDPVSSSDDAQSSSDFPTYPHLAAAALESSIHEDVQLAYLDS</sequence>
<dbReference type="AlphaFoldDB" id="A0A4S4M902"/>
<evidence type="ECO:0000313" key="3">
    <source>
        <dbReference type="Proteomes" id="UP000308730"/>
    </source>
</evidence>
<reference evidence="2 3" key="1">
    <citation type="submission" date="2019-02" db="EMBL/GenBank/DDBJ databases">
        <title>Genome sequencing of the rare red list fungi Antrodiella citrinella (Flaviporus citrinellus).</title>
        <authorList>
            <person name="Buettner E."/>
            <person name="Kellner H."/>
        </authorList>
    </citation>
    <scope>NUCLEOTIDE SEQUENCE [LARGE SCALE GENOMIC DNA]</scope>
    <source>
        <strain evidence="2 3">DSM 108506</strain>
    </source>
</reference>
<feature type="compositionally biased region" description="Polar residues" evidence="1">
    <location>
        <begin position="171"/>
        <end position="182"/>
    </location>
</feature>
<feature type="region of interest" description="Disordered" evidence="1">
    <location>
        <begin position="289"/>
        <end position="322"/>
    </location>
</feature>
<evidence type="ECO:0000256" key="1">
    <source>
        <dbReference type="SAM" id="MobiDB-lite"/>
    </source>
</evidence>
<keyword evidence="3" id="KW-1185">Reference proteome</keyword>
<organism evidence="2 3">
    <name type="scientific">Antrodiella citrinella</name>
    <dbReference type="NCBI Taxonomy" id="2447956"/>
    <lineage>
        <taxon>Eukaryota</taxon>
        <taxon>Fungi</taxon>
        <taxon>Dikarya</taxon>
        <taxon>Basidiomycota</taxon>
        <taxon>Agaricomycotina</taxon>
        <taxon>Agaricomycetes</taxon>
        <taxon>Polyporales</taxon>
        <taxon>Steccherinaceae</taxon>
        <taxon>Antrodiella</taxon>
    </lineage>
</organism>
<gene>
    <name evidence="2" type="ORF">EUX98_g8270</name>
</gene>
<dbReference type="Proteomes" id="UP000308730">
    <property type="component" value="Unassembled WGS sequence"/>
</dbReference>
<name>A0A4S4M902_9APHY</name>
<evidence type="ECO:0000313" key="2">
    <source>
        <dbReference type="EMBL" id="THH21852.1"/>
    </source>
</evidence>
<feature type="compositionally biased region" description="Basic and acidic residues" evidence="1">
    <location>
        <begin position="159"/>
        <end position="170"/>
    </location>
</feature>
<protein>
    <recommendedName>
        <fullName evidence="4">Myosin-binding domain-containing protein</fullName>
    </recommendedName>
</protein>
<proteinExistence type="predicted"/>
<accession>A0A4S4M902</accession>
<evidence type="ECO:0008006" key="4">
    <source>
        <dbReference type="Google" id="ProtNLM"/>
    </source>
</evidence>
<dbReference type="EMBL" id="SGPM01000428">
    <property type="protein sequence ID" value="THH21852.1"/>
    <property type="molecule type" value="Genomic_DNA"/>
</dbReference>
<feature type="region of interest" description="Disordered" evidence="1">
    <location>
        <begin position="157"/>
        <end position="182"/>
    </location>
</feature>
<comment type="caution">
    <text evidence="2">The sequence shown here is derived from an EMBL/GenBank/DDBJ whole genome shotgun (WGS) entry which is preliminary data.</text>
</comment>
<feature type="compositionally biased region" description="Low complexity" evidence="1">
    <location>
        <begin position="308"/>
        <end position="321"/>
    </location>
</feature>
<dbReference type="OrthoDB" id="21151at2759"/>